<gene>
    <name evidence="1" type="ORF">GT347_17800</name>
</gene>
<dbReference type="RefSeq" id="WP_160553477.1">
    <property type="nucleotide sequence ID" value="NZ_CP047650.1"/>
</dbReference>
<name>A0A857J750_9BURK</name>
<dbReference type="AlphaFoldDB" id="A0A857J750"/>
<protein>
    <submittedName>
        <fullName evidence="1">Uncharacterized protein</fullName>
    </submittedName>
</protein>
<organism evidence="1 2">
    <name type="scientific">Xylophilus rhododendri</name>
    <dbReference type="NCBI Taxonomy" id="2697032"/>
    <lineage>
        <taxon>Bacteria</taxon>
        <taxon>Pseudomonadati</taxon>
        <taxon>Pseudomonadota</taxon>
        <taxon>Betaproteobacteria</taxon>
        <taxon>Burkholderiales</taxon>
        <taxon>Xylophilus</taxon>
    </lineage>
</organism>
<evidence type="ECO:0000313" key="2">
    <source>
        <dbReference type="Proteomes" id="UP000464787"/>
    </source>
</evidence>
<accession>A0A857J750</accession>
<proteinExistence type="predicted"/>
<reference evidence="1 2" key="1">
    <citation type="submission" date="2020-01" db="EMBL/GenBank/DDBJ databases">
        <title>Genome sequencing of strain KACC 21265.</title>
        <authorList>
            <person name="Heo J."/>
            <person name="Kim S.-J."/>
            <person name="Kim J.-S."/>
            <person name="Hong S.-B."/>
            <person name="Kwon S.-W."/>
        </authorList>
    </citation>
    <scope>NUCLEOTIDE SEQUENCE [LARGE SCALE GENOMIC DNA]</scope>
    <source>
        <strain evidence="1 2">KACC 21265</strain>
    </source>
</reference>
<keyword evidence="2" id="KW-1185">Reference proteome</keyword>
<dbReference type="Proteomes" id="UP000464787">
    <property type="component" value="Chromosome"/>
</dbReference>
<dbReference type="EMBL" id="CP047650">
    <property type="protein sequence ID" value="QHI99666.1"/>
    <property type="molecule type" value="Genomic_DNA"/>
</dbReference>
<dbReference type="KEGG" id="xyk:GT347_17800"/>
<sequence>MNAIKTVRKLLQADPGSDSSKTLASLVLALESESDSHFQLSSLYELDLKNFELAMAILQEWRIDRYFAKKARLLDASKAVHAKGPADLHATDTPAA</sequence>
<evidence type="ECO:0000313" key="1">
    <source>
        <dbReference type="EMBL" id="QHI99666.1"/>
    </source>
</evidence>